<dbReference type="PROSITE" id="PS51186">
    <property type="entry name" value="GNAT"/>
    <property type="match status" value="1"/>
</dbReference>
<dbReference type="Gene3D" id="3.40.630.30">
    <property type="match status" value="1"/>
</dbReference>
<dbReference type="InterPro" id="IPR000182">
    <property type="entry name" value="GNAT_dom"/>
</dbReference>
<accession>A0ABR9GJD9</accession>
<organism evidence="2 3">
    <name type="scientific">Aminobacter carboxidus</name>
    <dbReference type="NCBI Taxonomy" id="376165"/>
    <lineage>
        <taxon>Bacteria</taxon>
        <taxon>Pseudomonadati</taxon>
        <taxon>Pseudomonadota</taxon>
        <taxon>Alphaproteobacteria</taxon>
        <taxon>Hyphomicrobiales</taxon>
        <taxon>Phyllobacteriaceae</taxon>
        <taxon>Aminobacter</taxon>
    </lineage>
</organism>
<evidence type="ECO:0000313" key="3">
    <source>
        <dbReference type="Proteomes" id="UP000598227"/>
    </source>
</evidence>
<evidence type="ECO:0000313" key="2">
    <source>
        <dbReference type="EMBL" id="MBE1203792.1"/>
    </source>
</evidence>
<protein>
    <submittedName>
        <fullName evidence="2">GNAT family N-acetyltransferase</fullName>
    </submittedName>
</protein>
<dbReference type="PANTHER" id="PTHR43792:SF1">
    <property type="entry name" value="N-ACETYLTRANSFERASE DOMAIN-CONTAINING PROTEIN"/>
    <property type="match status" value="1"/>
</dbReference>
<proteinExistence type="predicted"/>
<keyword evidence="3" id="KW-1185">Reference proteome</keyword>
<feature type="domain" description="N-acetyltransferase" evidence="1">
    <location>
        <begin position="1"/>
        <end position="160"/>
    </location>
</feature>
<dbReference type="SUPFAM" id="SSF55729">
    <property type="entry name" value="Acyl-CoA N-acyltransferases (Nat)"/>
    <property type="match status" value="1"/>
</dbReference>
<comment type="caution">
    <text evidence="2">The sequence shown here is derived from an EMBL/GenBank/DDBJ whole genome shotgun (WGS) entry which is preliminary data.</text>
</comment>
<dbReference type="Pfam" id="PF13302">
    <property type="entry name" value="Acetyltransf_3"/>
    <property type="match status" value="1"/>
</dbReference>
<gene>
    <name evidence="2" type="ORF">IHE39_05765</name>
</gene>
<reference evidence="2 3" key="1">
    <citation type="submission" date="2020-09" db="EMBL/GenBank/DDBJ databases">
        <title>Draft Genome Sequence of Aminobacter carboxidus type strain DSM 1086, a soil Gram-negative carboxydobacterium.</title>
        <authorList>
            <person name="Turrini P."/>
            <person name="Tescari M."/>
            <person name="Artuso I."/>
            <person name="Lugli G.A."/>
            <person name="Frangipani E."/>
            <person name="Ventura M."/>
            <person name="Visca P."/>
        </authorList>
    </citation>
    <scope>NUCLEOTIDE SEQUENCE [LARGE SCALE GENOMIC DNA]</scope>
    <source>
        <strain evidence="2 3">DSM 1086</strain>
    </source>
</reference>
<sequence>MQAGDSAEILAVFADDYARHFYPEMTTESAAGEWIARNLDRYQRDGFGLWAIIDKASGALIGDCGPTWQDIGGPRALEIGYHVAPAWRGRGIALEAARAAMAYGFAATNELEIGSIVAPDNVASASVAKRLHRDVRSYVNARGLDRFFFFTGRDQHAEGA</sequence>
<dbReference type="Proteomes" id="UP000598227">
    <property type="component" value="Unassembled WGS sequence"/>
</dbReference>
<dbReference type="EMBL" id="JACZEP010000001">
    <property type="protein sequence ID" value="MBE1203792.1"/>
    <property type="molecule type" value="Genomic_DNA"/>
</dbReference>
<name>A0ABR9GJD9_9HYPH</name>
<dbReference type="InterPro" id="IPR051531">
    <property type="entry name" value="N-acetyltransferase"/>
</dbReference>
<dbReference type="InterPro" id="IPR016181">
    <property type="entry name" value="Acyl_CoA_acyltransferase"/>
</dbReference>
<evidence type="ECO:0000259" key="1">
    <source>
        <dbReference type="PROSITE" id="PS51186"/>
    </source>
</evidence>
<dbReference type="PANTHER" id="PTHR43792">
    <property type="entry name" value="GNAT FAMILY, PUTATIVE (AFU_ORTHOLOGUE AFUA_3G00765)-RELATED-RELATED"/>
    <property type="match status" value="1"/>
</dbReference>